<protein>
    <recommendedName>
        <fullName evidence="21">Peptidase M28 domain-containing protein</fullName>
    </recommendedName>
</protein>
<comment type="caution">
    <text evidence="19">The sequence shown here is derived from an EMBL/GenBank/DDBJ whole genome shotgun (WGS) entry which is preliminary data.</text>
</comment>
<evidence type="ECO:0000313" key="20">
    <source>
        <dbReference type="Proteomes" id="UP000596742"/>
    </source>
</evidence>
<proteinExistence type="inferred from homology"/>
<comment type="subcellular location">
    <subcellularLocation>
        <location evidence="2">Endoplasmic reticulum membrane</location>
        <topology evidence="2">Multi-pass membrane protein</topology>
    </subcellularLocation>
</comment>
<evidence type="ECO:0000313" key="19">
    <source>
        <dbReference type="EMBL" id="VDI65028.1"/>
    </source>
</evidence>
<dbReference type="FunFam" id="3.40.630.10:FF:000008">
    <property type="entry name" value="Endoplasmic reticulum metallopeptidase 1"/>
    <property type="match status" value="1"/>
</dbReference>
<comment type="cofactor">
    <cofactor evidence="1">
        <name>Zn(2+)</name>
        <dbReference type="ChEBI" id="CHEBI:29105"/>
    </cofactor>
</comment>
<evidence type="ECO:0000256" key="4">
    <source>
        <dbReference type="ARBA" id="ARBA00022670"/>
    </source>
</evidence>
<dbReference type="OrthoDB" id="76293at2759"/>
<evidence type="ECO:0000256" key="10">
    <source>
        <dbReference type="ARBA" id="ARBA00022989"/>
    </source>
</evidence>
<evidence type="ECO:0000256" key="1">
    <source>
        <dbReference type="ARBA" id="ARBA00001947"/>
    </source>
</evidence>
<keyword evidence="13" id="KW-0325">Glycoprotein</keyword>
<evidence type="ECO:0000256" key="8">
    <source>
        <dbReference type="ARBA" id="ARBA00022824"/>
    </source>
</evidence>
<feature type="transmembrane region" description="Helical" evidence="15">
    <location>
        <begin position="669"/>
        <end position="691"/>
    </location>
</feature>
<dbReference type="SUPFAM" id="SSF53187">
    <property type="entry name" value="Zn-dependent exopeptidases"/>
    <property type="match status" value="1"/>
</dbReference>
<evidence type="ECO:0000256" key="11">
    <source>
        <dbReference type="ARBA" id="ARBA00023049"/>
    </source>
</evidence>
<organism evidence="19 20">
    <name type="scientific">Mytilus galloprovincialis</name>
    <name type="common">Mediterranean mussel</name>
    <dbReference type="NCBI Taxonomy" id="29158"/>
    <lineage>
        <taxon>Eukaryota</taxon>
        <taxon>Metazoa</taxon>
        <taxon>Spiralia</taxon>
        <taxon>Lophotrochozoa</taxon>
        <taxon>Mollusca</taxon>
        <taxon>Bivalvia</taxon>
        <taxon>Autobranchia</taxon>
        <taxon>Pteriomorphia</taxon>
        <taxon>Mytilida</taxon>
        <taxon>Mytiloidea</taxon>
        <taxon>Mytilidae</taxon>
        <taxon>Mytilinae</taxon>
        <taxon>Mytilus</taxon>
    </lineage>
</organism>
<dbReference type="GO" id="GO:0006508">
    <property type="term" value="P:proteolysis"/>
    <property type="evidence" value="ECO:0007669"/>
    <property type="project" value="UniProtKB-KW"/>
</dbReference>
<name>A0A8B6GK40_MYTGA</name>
<evidence type="ECO:0000256" key="3">
    <source>
        <dbReference type="ARBA" id="ARBA00010918"/>
    </source>
</evidence>
<feature type="transmembrane region" description="Helical" evidence="15">
    <location>
        <begin position="506"/>
        <end position="525"/>
    </location>
</feature>
<evidence type="ECO:0000256" key="9">
    <source>
        <dbReference type="ARBA" id="ARBA00022833"/>
    </source>
</evidence>
<keyword evidence="20" id="KW-1185">Reference proteome</keyword>
<dbReference type="CDD" id="cd03875">
    <property type="entry name" value="M28_Fxna_like"/>
    <property type="match status" value="1"/>
</dbReference>
<sequence>MTASTDNDSKAHSRKGNTNINNIYVDTSGRNSSVESTKSRNKKQISALLIWPTVVILYTVTFVFLHEVKYNKYPGPKYSAIYAEKGQFFEDEARKHLLKLCSFGPKPAGSNANEVQTVQYIVNQIDIIKESNQKHSPVNSLTIDIQKVSGSFLLKNFVQTNYYSVYENLQNVVVLLEPPNTSKSSLLINCHFDSVVDSPGAGDNIASCAVMLELLRVLYISKEPLKHNIIFLFNGAEENILQASHGFITQHPWVPSIKAFINLDSAGAGGWETVFQTGPEHPWLVKAYAESALYPYGSILGQELFQSGVIPSDTDYRIFRDFGNLPGLDIAYIANGYIYHTQHDKPEYIPSGSIQRAGDNLLSVIKHLCSSEKLEDPGADKHGTMVFFDFLGLFMIHYPSRIGAVFNCGLLVIVTVTLLLKYKIKTKRILSYQDVSTDKTLLQALVLSLVCYYTLQIKMYPQTKPYYKPFLSLSCWILLSGMAAIVGVTVDLLGQPMFWFSRPYNIIPVYGIMSITIILAFHYLLKHTIYKTTPDWYVESLYHDATMIIFCLITLFLTYMDFASAFLPMLWILGPYLARYVVVPFFKIDNTQGPSFLFVFITLLGQLFQLLFTLHSIEAVYTLFIPIAGRAGGNSYPDVFIAMLTAFTVLICMQYLVGFVYLCSNMKPLLAVLGVILVSSLVFTQFTNLGFPYSGKVESPTSQRGLFFHINRNFHNLDRSINRSDSGIWYLEFDHNGASLMQDNPVIRDSHYVKCEGNYCGMPYMYPLIHVIDARLSLYSSKPPPVIKIPVTVTMTKKMIVKDRPRIIRFHIDVTGPDHMSIYITPVPGAELIRWSITNDSDLYPTRLPSGVSGSTYFIYYSYGIKPDHPWNFFVDIKAPIGYPEDKPLVDIAFNGHYSHGKDKTSPELDDFKKSLPDWVVSMSWICSYDSYLF</sequence>
<dbReference type="InterPro" id="IPR053974">
    <property type="entry name" value="ERMP1_1-A_TM"/>
</dbReference>
<keyword evidence="4" id="KW-0645">Protease</keyword>
<reference evidence="19" key="1">
    <citation type="submission" date="2018-11" db="EMBL/GenBank/DDBJ databases">
        <authorList>
            <person name="Alioto T."/>
            <person name="Alioto T."/>
        </authorList>
    </citation>
    <scope>NUCLEOTIDE SEQUENCE</scope>
</reference>
<keyword evidence="7" id="KW-0378">Hydrolase</keyword>
<dbReference type="EMBL" id="UYJE01008582">
    <property type="protein sequence ID" value="VDI65028.1"/>
    <property type="molecule type" value="Genomic_DNA"/>
</dbReference>
<keyword evidence="12 15" id="KW-0472">Membrane</keyword>
<keyword evidence="9" id="KW-0862">Zinc</keyword>
<evidence type="ECO:0000256" key="7">
    <source>
        <dbReference type="ARBA" id="ARBA00022801"/>
    </source>
</evidence>
<keyword evidence="8" id="KW-0256">Endoplasmic reticulum</keyword>
<dbReference type="GO" id="GO:0046872">
    <property type="term" value="F:metal ion binding"/>
    <property type="evidence" value="ECO:0007669"/>
    <property type="project" value="UniProtKB-KW"/>
</dbReference>
<keyword evidence="5 15" id="KW-0812">Transmembrane</keyword>
<dbReference type="InterPro" id="IPR053973">
    <property type="entry name" value="ERMP1-like_C"/>
</dbReference>
<feature type="compositionally biased region" description="Polar residues" evidence="14">
    <location>
        <begin position="16"/>
        <end position="36"/>
    </location>
</feature>
<feature type="transmembrane region" description="Helical" evidence="15">
    <location>
        <begin position="595"/>
        <end position="614"/>
    </location>
</feature>
<feature type="transmembrane region" description="Helical" evidence="15">
    <location>
        <begin position="639"/>
        <end position="662"/>
    </location>
</feature>
<dbReference type="InterPro" id="IPR007484">
    <property type="entry name" value="Peptidase_M28"/>
</dbReference>
<evidence type="ECO:0008006" key="21">
    <source>
        <dbReference type="Google" id="ProtNLM"/>
    </source>
</evidence>
<evidence type="ECO:0000256" key="15">
    <source>
        <dbReference type="SAM" id="Phobius"/>
    </source>
</evidence>
<dbReference type="InterPro" id="IPR045175">
    <property type="entry name" value="M28_fam"/>
</dbReference>
<dbReference type="Gene3D" id="3.40.630.10">
    <property type="entry name" value="Zn peptidases"/>
    <property type="match status" value="1"/>
</dbReference>
<feature type="domain" description="Endoplasmic reticulum metallopeptidase 1/1-A TM" evidence="18">
    <location>
        <begin position="471"/>
        <end position="682"/>
    </location>
</feature>
<evidence type="ECO:0000259" key="18">
    <source>
        <dbReference type="Pfam" id="PF22249"/>
    </source>
</evidence>
<feature type="transmembrane region" description="Helical" evidence="15">
    <location>
        <begin position="45"/>
        <end position="65"/>
    </location>
</feature>
<dbReference type="PANTHER" id="PTHR12147">
    <property type="entry name" value="METALLOPEPTIDASE M28 FAMILY MEMBER"/>
    <property type="match status" value="1"/>
</dbReference>
<dbReference type="Proteomes" id="UP000596742">
    <property type="component" value="Unassembled WGS sequence"/>
</dbReference>
<feature type="transmembrane region" description="Helical" evidence="15">
    <location>
        <begin position="545"/>
        <end position="574"/>
    </location>
</feature>
<feature type="domain" description="Peptidase M28" evidence="16">
    <location>
        <begin position="171"/>
        <end position="364"/>
    </location>
</feature>
<feature type="transmembrane region" description="Helical" evidence="15">
    <location>
        <begin position="471"/>
        <end position="494"/>
    </location>
</feature>
<dbReference type="Pfam" id="PF22248">
    <property type="entry name" value="ERMP1_C"/>
    <property type="match status" value="1"/>
</dbReference>
<dbReference type="InterPro" id="IPR048024">
    <property type="entry name" value="Fxna-like_M28_dom"/>
</dbReference>
<accession>A0A8B6GK40</accession>
<dbReference type="Pfam" id="PF04389">
    <property type="entry name" value="Peptidase_M28"/>
    <property type="match status" value="1"/>
</dbReference>
<evidence type="ECO:0000256" key="6">
    <source>
        <dbReference type="ARBA" id="ARBA00022723"/>
    </source>
</evidence>
<keyword evidence="11" id="KW-0482">Metalloprotease</keyword>
<evidence type="ECO:0000256" key="2">
    <source>
        <dbReference type="ARBA" id="ARBA00004477"/>
    </source>
</evidence>
<evidence type="ECO:0000259" key="16">
    <source>
        <dbReference type="Pfam" id="PF04389"/>
    </source>
</evidence>
<evidence type="ECO:0000256" key="14">
    <source>
        <dbReference type="SAM" id="MobiDB-lite"/>
    </source>
</evidence>
<dbReference type="AlphaFoldDB" id="A0A8B6GK40"/>
<evidence type="ECO:0000256" key="12">
    <source>
        <dbReference type="ARBA" id="ARBA00023136"/>
    </source>
</evidence>
<evidence type="ECO:0000256" key="5">
    <source>
        <dbReference type="ARBA" id="ARBA00022692"/>
    </source>
</evidence>
<dbReference type="GO" id="GO:0005789">
    <property type="term" value="C:endoplasmic reticulum membrane"/>
    <property type="evidence" value="ECO:0007669"/>
    <property type="project" value="UniProtKB-SubCell"/>
</dbReference>
<gene>
    <name evidence="19" type="ORF">MGAL_10B054389</name>
</gene>
<keyword evidence="10 15" id="KW-1133">Transmembrane helix</keyword>
<feature type="domain" description="Endoplasmic reticulum metallopeptidase 1-like C-terminal" evidence="17">
    <location>
        <begin position="700"/>
        <end position="932"/>
    </location>
</feature>
<keyword evidence="6" id="KW-0479">Metal-binding</keyword>
<feature type="transmembrane region" description="Helical" evidence="15">
    <location>
        <begin position="402"/>
        <end position="420"/>
    </location>
</feature>
<evidence type="ECO:0000259" key="17">
    <source>
        <dbReference type="Pfam" id="PF22248"/>
    </source>
</evidence>
<dbReference type="PANTHER" id="PTHR12147:SF22">
    <property type="entry name" value="ENDOPLASMIC RETICULUM METALLOPEPTIDASE 1"/>
    <property type="match status" value="1"/>
</dbReference>
<dbReference type="GO" id="GO:0008235">
    <property type="term" value="F:metalloexopeptidase activity"/>
    <property type="evidence" value="ECO:0007669"/>
    <property type="project" value="InterPro"/>
</dbReference>
<comment type="similarity">
    <text evidence="3">Belongs to the peptidase M28 family.</text>
</comment>
<dbReference type="Pfam" id="PF22249">
    <property type="entry name" value="ERMP1-TM"/>
    <property type="match status" value="1"/>
</dbReference>
<feature type="region of interest" description="Disordered" evidence="14">
    <location>
        <begin position="1"/>
        <end position="38"/>
    </location>
</feature>
<evidence type="ECO:0000256" key="13">
    <source>
        <dbReference type="ARBA" id="ARBA00023180"/>
    </source>
</evidence>